<name>A0ABU9BGL2_9BURK</name>
<evidence type="ECO:0000256" key="1">
    <source>
        <dbReference type="SAM" id="MobiDB-lite"/>
    </source>
</evidence>
<dbReference type="RefSeq" id="WP_341376439.1">
    <property type="nucleotide sequence ID" value="NZ_JBBUTF010000027.1"/>
</dbReference>
<dbReference type="EMBL" id="JBBUTF010000027">
    <property type="protein sequence ID" value="MEK8028653.1"/>
    <property type="molecule type" value="Genomic_DNA"/>
</dbReference>
<gene>
    <name evidence="2" type="ORF">AACH11_22065</name>
</gene>
<dbReference type="Gene3D" id="1.25.40.920">
    <property type="entry name" value="TRAP transporter T-component"/>
    <property type="match status" value="1"/>
</dbReference>
<dbReference type="InterPro" id="IPR031823">
    <property type="entry name" value="TatT"/>
</dbReference>
<dbReference type="Pfam" id="PF16811">
    <property type="entry name" value="TAtT"/>
    <property type="match status" value="1"/>
</dbReference>
<feature type="compositionally biased region" description="Low complexity" evidence="1">
    <location>
        <begin position="1"/>
        <end position="27"/>
    </location>
</feature>
<dbReference type="InterPro" id="IPR038537">
    <property type="entry name" value="TatT_sf"/>
</dbReference>
<organism evidence="2 3">
    <name type="scientific">Pseudaquabacterium rugosum</name>
    <dbReference type="NCBI Taxonomy" id="2984194"/>
    <lineage>
        <taxon>Bacteria</taxon>
        <taxon>Pseudomonadati</taxon>
        <taxon>Pseudomonadota</taxon>
        <taxon>Betaproteobacteria</taxon>
        <taxon>Burkholderiales</taxon>
        <taxon>Sphaerotilaceae</taxon>
        <taxon>Pseudaquabacterium</taxon>
    </lineage>
</organism>
<proteinExistence type="predicted"/>
<accession>A0ABU9BGL2</accession>
<reference evidence="2 3" key="1">
    <citation type="submission" date="2024-04" db="EMBL/GenBank/DDBJ databases">
        <title>Novel species of the genus Ideonella isolated from streams.</title>
        <authorList>
            <person name="Lu H."/>
        </authorList>
    </citation>
    <scope>NUCLEOTIDE SEQUENCE [LARGE SCALE GENOMIC DNA]</scope>
    <source>
        <strain evidence="2 3">BYS139W</strain>
    </source>
</reference>
<evidence type="ECO:0000313" key="2">
    <source>
        <dbReference type="EMBL" id="MEK8028653.1"/>
    </source>
</evidence>
<comment type="caution">
    <text evidence="2">The sequence shown here is derived from an EMBL/GenBank/DDBJ whole genome shotgun (WGS) entry which is preliminary data.</text>
</comment>
<protein>
    <submittedName>
        <fullName evidence="2">TRAP transporter TatT component family protein</fullName>
    </submittedName>
</protein>
<feature type="region of interest" description="Disordered" evidence="1">
    <location>
        <begin position="1"/>
        <end position="47"/>
    </location>
</feature>
<dbReference type="Proteomes" id="UP001368500">
    <property type="component" value="Unassembled WGS sequence"/>
</dbReference>
<sequence>MSTALPDAARGLAPAAAGSSHLTAGLPADPPAGPATGHPPPATQTRRSRRHWLALPLVLPWALGLGACSPQQFALRRLADGLAADEGAPDDEDDLQLVRDAAPAWLKTSEAVLARTPDHLPLATSVAAGFTRYAWAFVAFEADRVEPRDVRAATALRERAARLYHRAQRHALKALTLHDAALPADLRRSTAGAGGGSLRRDQLPDDQVACAYWGAAAWGARIGLSKQDPDVVADLPLAIELARRAWRTQPAFGGGDLAVLMGQFEAARPGGQAVQAERHFAEALRIGGGRHPGAQLAIAEALALPAGDRPRFDTALQAVLADTDGRPGLTARALRERALWLRERADDLF</sequence>
<evidence type="ECO:0000313" key="3">
    <source>
        <dbReference type="Proteomes" id="UP001368500"/>
    </source>
</evidence>
<feature type="compositionally biased region" description="Pro residues" evidence="1">
    <location>
        <begin position="28"/>
        <end position="42"/>
    </location>
</feature>
<keyword evidence="3" id="KW-1185">Reference proteome</keyword>